<protein>
    <submittedName>
        <fullName evidence="2">GCN5-related N-acetyltransferase</fullName>
    </submittedName>
    <submittedName>
        <fullName evidence="3">Putative N-acetyltransferase YjaB</fullName>
        <ecNumber evidence="3">2.3.1.-</ecNumber>
    </submittedName>
</protein>
<dbReference type="OrthoDB" id="2135706at2"/>
<reference evidence="4" key="3">
    <citation type="journal article" date="2016" name="Genome Announc.">
        <title>Revised genome sequence of the purple photosynthetic bacterium Blastochloris viridis.</title>
        <authorList>
            <person name="Liu L.N."/>
            <person name="Faulkner M."/>
            <person name="Liu X."/>
            <person name="Huang F."/>
            <person name="Darby A.C."/>
            <person name="Hall N."/>
        </authorList>
    </citation>
    <scope>NUCLEOTIDE SEQUENCE [LARGE SCALE GENOMIC DNA]</scope>
    <source>
        <strain evidence="4">ATCC 19567 / DSM 133 / F</strain>
    </source>
</reference>
<dbReference type="PROSITE" id="PS51186">
    <property type="entry name" value="GNAT"/>
    <property type="match status" value="1"/>
</dbReference>
<reference evidence="3" key="2">
    <citation type="submission" date="2015-11" db="EMBL/GenBank/DDBJ databases">
        <authorList>
            <person name="Zhang Y."/>
            <person name="Guo Z."/>
        </authorList>
    </citation>
    <scope>NUCLEOTIDE SEQUENCE</scope>
    <source>
        <strain evidence="3">1</strain>
    </source>
</reference>
<dbReference type="STRING" id="1079.BVIR_230"/>
<reference evidence="2" key="1">
    <citation type="journal article" date="2015" name="Genome Announc.">
        <title>Complete Genome Sequence of the Bacteriochlorophyll b-Producing Photosynthetic Bacterium Blastochloris viridis.</title>
        <authorList>
            <person name="Tsukatani Y."/>
            <person name="Hirose Y."/>
            <person name="Harada J."/>
            <person name="Misawa N."/>
            <person name="Mori K."/>
            <person name="Inoue K."/>
            <person name="Tamiaki H."/>
        </authorList>
    </citation>
    <scope>NUCLEOTIDE SEQUENCE [LARGE SCALE GENOMIC DNA]</scope>
    <source>
        <strain evidence="2">DSM 133</strain>
    </source>
</reference>
<organism evidence="3 4">
    <name type="scientific">Blastochloris viridis</name>
    <name type="common">Rhodopseudomonas viridis</name>
    <dbReference type="NCBI Taxonomy" id="1079"/>
    <lineage>
        <taxon>Bacteria</taxon>
        <taxon>Pseudomonadati</taxon>
        <taxon>Pseudomonadota</taxon>
        <taxon>Alphaproteobacteria</taxon>
        <taxon>Hyphomicrobiales</taxon>
        <taxon>Blastochloridaceae</taxon>
        <taxon>Blastochloris</taxon>
    </lineage>
</organism>
<evidence type="ECO:0000259" key="1">
    <source>
        <dbReference type="PROSITE" id="PS51186"/>
    </source>
</evidence>
<dbReference type="Proteomes" id="UP000065734">
    <property type="component" value="Chromosome I"/>
</dbReference>
<dbReference type="SUPFAM" id="SSF55729">
    <property type="entry name" value="Acyl-CoA N-acyltransferases (Nat)"/>
    <property type="match status" value="1"/>
</dbReference>
<dbReference type="KEGG" id="bvr:BVIR_230"/>
<evidence type="ECO:0000313" key="3">
    <source>
        <dbReference type="EMBL" id="CUU43968.1"/>
    </source>
</evidence>
<dbReference type="Gene3D" id="3.40.630.30">
    <property type="match status" value="1"/>
</dbReference>
<gene>
    <name evidence="3" type="primary">yjaB_1</name>
    <name evidence="2" type="ORF">BV133_1101</name>
    <name evidence="3" type="ORF">BVIRIDIS_29960</name>
</gene>
<dbReference type="InterPro" id="IPR016181">
    <property type="entry name" value="Acyl_CoA_acyltransferase"/>
</dbReference>
<feature type="domain" description="N-acetyltransferase" evidence="1">
    <location>
        <begin position="7"/>
        <end position="151"/>
    </location>
</feature>
<sequence>MSNANPITLRPLAPGDLAQIEALWVAGWQATMPDIDFAQRLPWFREHMASLMRDDYAVTCAVDAADRVVGFTAVSESQGHLAQIAVHPDQWGSEAADLLIVAAQHCAGQLTLDVNQENPRAVRFYEKHGFRRLRADVNSASGRPTWWYGWP</sequence>
<dbReference type="EMBL" id="LN907867">
    <property type="protein sequence ID" value="CUU43968.1"/>
    <property type="molecule type" value="Genomic_DNA"/>
</dbReference>
<dbReference type="RefSeq" id="WP_055036074.1">
    <property type="nucleotide sequence ID" value="NZ_AP014854.2"/>
</dbReference>
<dbReference type="EC" id="2.3.1.-" evidence="3"/>
<keyword evidence="3" id="KW-0808">Transferase</keyword>
<evidence type="ECO:0000313" key="2">
    <source>
        <dbReference type="EMBL" id="BAR98694.1"/>
    </source>
</evidence>
<dbReference type="Pfam" id="PF13673">
    <property type="entry name" value="Acetyltransf_10"/>
    <property type="match status" value="1"/>
</dbReference>
<keyword evidence="3" id="KW-0012">Acyltransferase</keyword>
<dbReference type="InterPro" id="IPR000182">
    <property type="entry name" value="GNAT_dom"/>
</dbReference>
<dbReference type="GO" id="GO:0016747">
    <property type="term" value="F:acyltransferase activity, transferring groups other than amino-acyl groups"/>
    <property type="evidence" value="ECO:0007669"/>
    <property type="project" value="InterPro"/>
</dbReference>
<dbReference type="AlphaFoldDB" id="A0A0H5BC45"/>
<keyword evidence="4" id="KW-1185">Reference proteome</keyword>
<dbReference type="EMBL" id="AP014854">
    <property type="protein sequence ID" value="BAR98694.1"/>
    <property type="molecule type" value="Genomic_DNA"/>
</dbReference>
<proteinExistence type="predicted"/>
<name>A0A0H5BC45_BLAVI</name>
<accession>A0A0H5BC45</accession>
<evidence type="ECO:0000313" key="4">
    <source>
        <dbReference type="Proteomes" id="UP000065734"/>
    </source>
</evidence>